<accession>A0A395NNK4</accession>
<dbReference type="InterPro" id="IPR006139">
    <property type="entry name" value="D-isomer_2_OHA_DH_cat_dom"/>
</dbReference>
<dbReference type="OrthoDB" id="298012at2759"/>
<dbReference type="Pfam" id="PF00389">
    <property type="entry name" value="2-Hacid_dh"/>
    <property type="match status" value="1"/>
</dbReference>
<dbReference type="SUPFAM" id="SSF52283">
    <property type="entry name" value="Formate/glycerate dehydrogenase catalytic domain-like"/>
    <property type="match status" value="1"/>
</dbReference>
<evidence type="ECO:0000313" key="7">
    <source>
        <dbReference type="EMBL" id="RFU77504.1"/>
    </source>
</evidence>
<name>A0A395NNK4_TRIAR</name>
<dbReference type="InterPro" id="IPR006140">
    <property type="entry name" value="D-isomer_DH_NAD-bd"/>
</dbReference>
<feature type="domain" description="D-isomer specific 2-hydroxyacid dehydrogenase catalytic" evidence="5">
    <location>
        <begin position="26"/>
        <end position="349"/>
    </location>
</feature>
<dbReference type="AlphaFoldDB" id="A0A395NNK4"/>
<organism evidence="7 8">
    <name type="scientific">Trichoderma arundinaceum</name>
    <dbReference type="NCBI Taxonomy" id="490622"/>
    <lineage>
        <taxon>Eukaryota</taxon>
        <taxon>Fungi</taxon>
        <taxon>Dikarya</taxon>
        <taxon>Ascomycota</taxon>
        <taxon>Pezizomycotina</taxon>
        <taxon>Sordariomycetes</taxon>
        <taxon>Hypocreomycetidae</taxon>
        <taxon>Hypocreales</taxon>
        <taxon>Hypocreaceae</taxon>
        <taxon>Trichoderma</taxon>
    </lineage>
</organism>
<protein>
    <submittedName>
        <fullName evidence="7">Glycerate dehydrogenase</fullName>
    </submittedName>
</protein>
<proteinExistence type="inferred from homology"/>
<dbReference type="GO" id="GO:0016616">
    <property type="term" value="F:oxidoreductase activity, acting on the CH-OH group of donors, NAD or NADP as acceptor"/>
    <property type="evidence" value="ECO:0007669"/>
    <property type="project" value="InterPro"/>
</dbReference>
<dbReference type="STRING" id="490622.A0A395NNK4"/>
<dbReference type="GO" id="GO:0051287">
    <property type="term" value="F:NAD binding"/>
    <property type="evidence" value="ECO:0007669"/>
    <property type="project" value="InterPro"/>
</dbReference>
<keyword evidence="8" id="KW-1185">Reference proteome</keyword>
<evidence type="ECO:0000259" key="6">
    <source>
        <dbReference type="Pfam" id="PF02826"/>
    </source>
</evidence>
<gene>
    <name evidence="7" type="ORF">TARUN_4718</name>
</gene>
<dbReference type="PANTHER" id="PTHR43761">
    <property type="entry name" value="D-ISOMER SPECIFIC 2-HYDROXYACID DEHYDROGENASE FAMILY PROTEIN (AFU_ORTHOLOGUE AFUA_1G13630)"/>
    <property type="match status" value="1"/>
</dbReference>
<evidence type="ECO:0000256" key="2">
    <source>
        <dbReference type="ARBA" id="ARBA00023002"/>
    </source>
</evidence>
<keyword evidence="2 4" id="KW-0560">Oxidoreductase</keyword>
<dbReference type="Proteomes" id="UP000266272">
    <property type="component" value="Unassembled WGS sequence"/>
</dbReference>
<dbReference type="SUPFAM" id="SSF51735">
    <property type="entry name" value="NAD(P)-binding Rossmann-fold domains"/>
    <property type="match status" value="1"/>
</dbReference>
<feature type="domain" description="D-isomer specific 2-hydroxyacid dehydrogenase NAD-binding" evidence="6">
    <location>
        <begin position="118"/>
        <end position="322"/>
    </location>
</feature>
<dbReference type="CDD" id="cd05198">
    <property type="entry name" value="formate_dh_like"/>
    <property type="match status" value="1"/>
</dbReference>
<comment type="caution">
    <text evidence="7">The sequence shown here is derived from an EMBL/GenBank/DDBJ whole genome shotgun (WGS) entry which is preliminary data.</text>
</comment>
<dbReference type="InterPro" id="IPR036291">
    <property type="entry name" value="NAD(P)-bd_dom_sf"/>
</dbReference>
<evidence type="ECO:0000256" key="1">
    <source>
        <dbReference type="ARBA" id="ARBA00005854"/>
    </source>
</evidence>
<reference evidence="7 8" key="1">
    <citation type="journal article" date="2018" name="PLoS Pathog.">
        <title>Evolution of structural diversity of trichothecenes, a family of toxins produced by plant pathogenic and entomopathogenic fungi.</title>
        <authorList>
            <person name="Proctor R.H."/>
            <person name="McCormick S.P."/>
            <person name="Kim H.S."/>
            <person name="Cardoza R.E."/>
            <person name="Stanley A.M."/>
            <person name="Lindo L."/>
            <person name="Kelly A."/>
            <person name="Brown D.W."/>
            <person name="Lee T."/>
            <person name="Vaughan M.M."/>
            <person name="Alexander N.J."/>
            <person name="Busman M."/>
            <person name="Gutierrez S."/>
        </authorList>
    </citation>
    <scope>NUCLEOTIDE SEQUENCE [LARGE SCALE GENOMIC DNA]</scope>
    <source>
        <strain evidence="7 8">IBT 40837</strain>
    </source>
</reference>
<dbReference type="Pfam" id="PF02826">
    <property type="entry name" value="2-Hacid_dh_C"/>
    <property type="match status" value="1"/>
</dbReference>
<evidence type="ECO:0000259" key="5">
    <source>
        <dbReference type="Pfam" id="PF00389"/>
    </source>
</evidence>
<evidence type="ECO:0000256" key="4">
    <source>
        <dbReference type="RuleBase" id="RU003719"/>
    </source>
</evidence>
<keyword evidence="3" id="KW-0520">NAD</keyword>
<sequence>MHHKIVALDAWHVPIPPDLLRLPEPHSYEISLCETKSTSTKDIQDRVKDATIIAVTLTPLDASTLSAAVTPNLRLVVVIASGTDGIDKQQCKERGIRVLNVPNANTESVANHVLASYFACRRRLTTMHHSLLNTDEWKRTGTSTKRMHTRNNSLPLSCREEVVGIIGYGAIGQRVAQMCRGLGMTVLIASRKQAVPATENQTSNSIETRDSRTPFTDVLRQSSVIVLCLPRNPETINMISNDEFQTMSQNTILINITRGGIIDEHALLKALKDGMIDGCATDVFLVEPSGAGDHWREGDSPVLKVSQVEADEMNLLVTPHVAWYSAGTIDNYLQTFKQNVENWCSGELSNVIV</sequence>
<evidence type="ECO:0000313" key="8">
    <source>
        <dbReference type="Proteomes" id="UP000266272"/>
    </source>
</evidence>
<dbReference type="InterPro" id="IPR050418">
    <property type="entry name" value="D-iso_2-hydroxyacid_DH_PdxB"/>
</dbReference>
<evidence type="ECO:0000256" key="3">
    <source>
        <dbReference type="ARBA" id="ARBA00023027"/>
    </source>
</evidence>
<comment type="similarity">
    <text evidence="1 4">Belongs to the D-isomer specific 2-hydroxyacid dehydrogenase family.</text>
</comment>
<dbReference type="Gene3D" id="3.40.50.720">
    <property type="entry name" value="NAD(P)-binding Rossmann-like Domain"/>
    <property type="match status" value="2"/>
</dbReference>
<dbReference type="PANTHER" id="PTHR43761:SF1">
    <property type="entry name" value="D-ISOMER SPECIFIC 2-HYDROXYACID DEHYDROGENASE CATALYTIC DOMAIN-CONTAINING PROTEIN-RELATED"/>
    <property type="match status" value="1"/>
</dbReference>
<dbReference type="EMBL" id="PXOA01000278">
    <property type="protein sequence ID" value="RFU77504.1"/>
    <property type="molecule type" value="Genomic_DNA"/>
</dbReference>